<protein>
    <submittedName>
        <fullName evidence="1">Uncharacterized protein</fullName>
    </submittedName>
</protein>
<sequence>MRDIEMDWDKPPSLNSSSIFESTAWPLTLTCATTEFKRRIEVAWPYGLTRYQPNMTVYYKSFEERSVANTGDDDMEMTSEHSTTSIDSTTGGWQVGAQLAGGSEGVSIGISAAYSRSWTTGTYKTDAVTIRTSCKSGYECRIETWTFHLSVVGNCRVKPLIVCGGSELNVCRIDLSRFPKQYSDYQARSCPLGSRGLRPYRHEACKVKMPILDQVGKPVTRMVRISEKFIPDDDEGEGSDKSGGGGGKTLKAVLKEDGWYRLDNGEWYDPGDGLYYGANGDSWYAKPGPQPDLSMFDVAMPRPRRSVERERKLVEIVFLDKPTF</sequence>
<dbReference type="AlphaFoldDB" id="A0A9P8N664"/>
<reference evidence="1" key="1">
    <citation type="submission" date="2021-09" db="EMBL/GenBank/DDBJ databases">
        <title>A high-quality genome of the endoparasitic fungus Hirsutella rhossiliensis with a comparison of Hirsutella genomes reveals transposable elements contributing to genome size variation.</title>
        <authorList>
            <person name="Lin R."/>
            <person name="Jiao Y."/>
            <person name="Sun X."/>
            <person name="Ling J."/>
            <person name="Xie B."/>
            <person name="Cheng X."/>
        </authorList>
    </citation>
    <scope>NUCLEOTIDE SEQUENCE</scope>
    <source>
        <strain evidence="1">HR02</strain>
    </source>
</reference>
<dbReference type="RefSeq" id="XP_044725210.1">
    <property type="nucleotide sequence ID" value="XM_044858810.1"/>
</dbReference>
<proteinExistence type="predicted"/>
<evidence type="ECO:0000313" key="1">
    <source>
        <dbReference type="EMBL" id="KAH0967697.1"/>
    </source>
</evidence>
<comment type="caution">
    <text evidence="1">The sequence shown here is derived from an EMBL/GenBank/DDBJ whole genome shotgun (WGS) entry which is preliminary data.</text>
</comment>
<dbReference type="EMBL" id="JAIZPD010000001">
    <property type="protein sequence ID" value="KAH0967697.1"/>
    <property type="molecule type" value="Genomic_DNA"/>
</dbReference>
<organism evidence="1 2">
    <name type="scientific">Hirsutella rhossiliensis</name>
    <dbReference type="NCBI Taxonomy" id="111463"/>
    <lineage>
        <taxon>Eukaryota</taxon>
        <taxon>Fungi</taxon>
        <taxon>Dikarya</taxon>
        <taxon>Ascomycota</taxon>
        <taxon>Pezizomycotina</taxon>
        <taxon>Sordariomycetes</taxon>
        <taxon>Hypocreomycetidae</taxon>
        <taxon>Hypocreales</taxon>
        <taxon>Ophiocordycipitaceae</taxon>
        <taxon>Hirsutella</taxon>
    </lineage>
</organism>
<keyword evidence="2" id="KW-1185">Reference proteome</keyword>
<accession>A0A9P8N664</accession>
<evidence type="ECO:0000313" key="2">
    <source>
        <dbReference type="Proteomes" id="UP000824596"/>
    </source>
</evidence>
<dbReference type="OrthoDB" id="4928074at2759"/>
<name>A0A9P8N664_9HYPO</name>
<dbReference type="GeneID" id="68349468"/>
<gene>
    <name evidence="1" type="ORF">HRG_00339</name>
</gene>
<dbReference type="Proteomes" id="UP000824596">
    <property type="component" value="Unassembled WGS sequence"/>
</dbReference>